<protein>
    <submittedName>
        <fullName evidence="2">Uncharacterized protein</fullName>
    </submittedName>
</protein>
<reference evidence="2 3" key="1">
    <citation type="journal article" date="2013" name="Curr. Biol.">
        <title>The Genome of the Foraminiferan Reticulomyxa filosa.</title>
        <authorList>
            <person name="Glockner G."/>
            <person name="Hulsmann N."/>
            <person name="Schleicher M."/>
            <person name="Noegel A.A."/>
            <person name="Eichinger L."/>
            <person name="Gallinger C."/>
            <person name="Pawlowski J."/>
            <person name="Sierra R."/>
            <person name="Euteneuer U."/>
            <person name="Pillet L."/>
            <person name="Moustafa A."/>
            <person name="Platzer M."/>
            <person name="Groth M."/>
            <person name="Szafranski K."/>
            <person name="Schliwa M."/>
        </authorList>
    </citation>
    <scope>NUCLEOTIDE SEQUENCE [LARGE SCALE GENOMIC DNA]</scope>
</reference>
<organism evidence="2 3">
    <name type="scientific">Reticulomyxa filosa</name>
    <dbReference type="NCBI Taxonomy" id="46433"/>
    <lineage>
        <taxon>Eukaryota</taxon>
        <taxon>Sar</taxon>
        <taxon>Rhizaria</taxon>
        <taxon>Retaria</taxon>
        <taxon>Foraminifera</taxon>
        <taxon>Monothalamids</taxon>
        <taxon>Reticulomyxidae</taxon>
        <taxon>Reticulomyxa</taxon>
    </lineage>
</organism>
<evidence type="ECO:0000256" key="1">
    <source>
        <dbReference type="SAM" id="MobiDB-lite"/>
    </source>
</evidence>
<evidence type="ECO:0000313" key="3">
    <source>
        <dbReference type="Proteomes" id="UP000023152"/>
    </source>
</evidence>
<comment type="caution">
    <text evidence="2">The sequence shown here is derived from an EMBL/GenBank/DDBJ whole genome shotgun (WGS) entry which is preliminary data.</text>
</comment>
<accession>X6MTL6</accession>
<dbReference type="SUPFAM" id="SSF52047">
    <property type="entry name" value="RNI-like"/>
    <property type="match status" value="1"/>
</dbReference>
<feature type="region of interest" description="Disordered" evidence="1">
    <location>
        <begin position="520"/>
        <end position="539"/>
    </location>
</feature>
<feature type="region of interest" description="Disordered" evidence="1">
    <location>
        <begin position="327"/>
        <end position="375"/>
    </location>
</feature>
<gene>
    <name evidence="2" type="ORF">RFI_20898</name>
</gene>
<sequence length="1345" mass="153817">MVLRDEALDIFAQGLLHYHEKVRPEIMDQTMYEWCHKLGHNGDFWPRPCKKIERKEALKLKLIYERDENKCHDGQKRWIRNLSKMYNWSQLAMCGIDSKIMHSLARHFEDYGSIADLELCHTKCDDLCVATLCEGLAKAKVPSDPSQFLNLKRLALIDVGLTDNAIQCLFDTFIKQSKLRLECLSLNRNPFTISAISSISYALQEQDMRIGHALNHLELKCKQFDFECGDFAVQVFFQLMAARCHFQVELFDSSSNNFQEENKIEEKPIQETLTYTQAMAYHTSYIQYFDAKKYLSGQWVDILSSVFAPSATLQLLAPSLVATTSTTDLRKAARTPRSCATPTNRPSPGKHMQKRSSIASISSDKSPKRPAYQRSKSLSALLSTKTLSKTVPEETDHQSGPVQLEFKKLLSPYDAECNPIRIDANVPRSLVPDLKSWTMAVTHIKNCCQNCLPTRYTSYTYTYIYMYTYNFQMLEKCREVQDYWQLPVIKIVEATRDQSRTIYFTFPLIETISCHRSKGSVDEKKAKKPQNKSRQDSHEDKKVTITKDFLIFNNKKKYLYVHVFTPEFVVLNLSNFEKFPKCNGVFIQCSKHTTVQLHGSLQVGDVFALFARTVVVSHDCDVKCARFWLRGESLELNQDMRVRSISTWIEFEKRFTLQGATMKQFGNCFITKLQHGGQSLQPIDEHNTQSIFHNNRGSLITDGYLYVECDTMEQRGAIETGVIAHIHVQKYKEEVEGDTICHGIFYLDASEADCNGRITSDLSVINIVDKLKCNGTIQSYRWLSIACRNQLSSNMNTKLLLGKEQIDTNTKSVIQELQLRNIWKKNGVPLHTYFEVPQMFLDCPRVEFDGGVIQTFDKKSYCFVHVANQFDLRNEAQVLCAGLKKIFFFLKKKKKRVTICKSLDVCTTTMMGCQKTYTGNMECKGRDWILQNKVKVKCGGISTWEIELFRCDNKTELQFEVLKWKGACIHYQHCNVHIKCKSMVLLSQSFIMEENSELINEDILHIIADGNVNLAGICQNGAQLSIHSRCGSLTLEENGEIRNNAPAAEEMQYAHLKDPFQSLHLDDQNHILQFLPNKNFVRLGSSKEMKIYGKLTGENSMTIFDCSQNMHIEQTALFTSGYVVFRSVYCIYFGGTILSNRGKCYFQANICLNMKREGRIECHKVDFKGCQVSINGASIQSEAISMEGMLTGDRVRIRKHEKWKTPLVEVNTLIIEGELDTGQNDAIIKANELIVTTSGRIIGPKIIFRNNQKEGETGGVIRSNGYIYSDGEIISEGLDWIIQENGYVKCTKMQNMCQKFHNFGVIGASEGIQVKAEHILFNESSHLQMNGEYTLIVNLGIYFFI</sequence>
<keyword evidence="3" id="KW-1185">Reference proteome</keyword>
<dbReference type="Proteomes" id="UP000023152">
    <property type="component" value="Unassembled WGS sequence"/>
</dbReference>
<dbReference type="Gene3D" id="3.80.10.10">
    <property type="entry name" value="Ribonuclease Inhibitor"/>
    <property type="match status" value="1"/>
</dbReference>
<evidence type="ECO:0000313" key="2">
    <source>
        <dbReference type="EMBL" id="ETO16440.1"/>
    </source>
</evidence>
<proteinExistence type="predicted"/>
<dbReference type="InterPro" id="IPR032675">
    <property type="entry name" value="LRR_dom_sf"/>
</dbReference>
<name>X6MTL6_RETFI</name>
<dbReference type="EMBL" id="ASPP01018250">
    <property type="protein sequence ID" value="ETO16440.1"/>
    <property type="molecule type" value="Genomic_DNA"/>
</dbReference>
<feature type="non-terminal residue" evidence="2">
    <location>
        <position position="1345"/>
    </location>
</feature>